<name>A0A7K5FU83_PROAR</name>
<dbReference type="InterPro" id="IPR007823">
    <property type="entry name" value="RRP8"/>
</dbReference>
<dbReference type="PANTHER" id="PTHR12787">
    <property type="entry name" value="RIBOSOMAL RNA-PROCESSING PROTEIN 8"/>
    <property type="match status" value="1"/>
</dbReference>
<dbReference type="GO" id="GO:0006364">
    <property type="term" value="P:rRNA processing"/>
    <property type="evidence" value="ECO:0007669"/>
    <property type="project" value="UniProtKB-UniRule"/>
</dbReference>
<dbReference type="OrthoDB" id="10258825at2759"/>
<evidence type="ECO:0000256" key="6">
    <source>
        <dbReference type="ARBA" id="ARBA00022603"/>
    </source>
</evidence>
<reference evidence="16 17" key="1">
    <citation type="submission" date="2019-09" db="EMBL/GenBank/DDBJ databases">
        <title>Bird 10,000 Genomes (B10K) Project - Family phase.</title>
        <authorList>
            <person name="Zhang G."/>
        </authorList>
    </citation>
    <scope>NUCLEOTIDE SEQUENCE [LARGE SCALE GENOMIC DNA]</scope>
    <source>
        <strain evidence="16">B10K-DU-017-47</strain>
    </source>
</reference>
<dbReference type="Gene3D" id="1.10.10.2150">
    <property type="entry name" value="Ribosomal RNA-processing protein 8, N-terminal domain"/>
    <property type="match status" value="1"/>
</dbReference>
<dbReference type="CDD" id="cd02440">
    <property type="entry name" value="AdoMet_MTases"/>
    <property type="match status" value="1"/>
</dbReference>
<comment type="function">
    <text evidence="15">Probable methyltransferase required to silence rDNA.</text>
</comment>
<dbReference type="SUPFAM" id="SSF53335">
    <property type="entry name" value="S-adenosyl-L-methionine-dependent methyltransferases"/>
    <property type="match status" value="1"/>
</dbReference>
<protein>
    <recommendedName>
        <fullName evidence="3 15">Ribosomal RNA-processing protein 8</fullName>
        <ecNumber evidence="15">2.1.1.-</ecNumber>
    </recommendedName>
</protein>
<sequence>GRTAALRARMEERLLAARFRYINQQLYTSSSREAAQLFRDDPEAFQIYHRGFTQQVERWPENPVERIVRALRRRPSSLVVADFGCGDCKLAKSIKNRVHSFDLVPLSPQVTVCDMAKVPLADESVDVAVFCLALMGTNLQEILEEANRVLKPRGTLMVAEVASRFEDMRAFMSAMAQLGFKSVSKDLSSAFFHLLEFSKTGSPRGRPVPGLRLRPCLYKRR</sequence>
<evidence type="ECO:0000256" key="4">
    <source>
        <dbReference type="ARBA" id="ARBA00022491"/>
    </source>
</evidence>
<evidence type="ECO:0000256" key="10">
    <source>
        <dbReference type="ARBA" id="ARBA00023015"/>
    </source>
</evidence>
<dbReference type="FunFam" id="1.10.10.2150:FF:000001">
    <property type="entry name" value="Ribosomal RNA-processing protein 8"/>
    <property type="match status" value="1"/>
</dbReference>
<keyword evidence="10" id="KW-0805">Transcription regulation</keyword>
<keyword evidence="6 15" id="KW-0489">Methyltransferase</keyword>
<evidence type="ECO:0000256" key="2">
    <source>
        <dbReference type="ARBA" id="ARBA00006301"/>
    </source>
</evidence>
<dbReference type="Proteomes" id="UP000562415">
    <property type="component" value="Unassembled WGS sequence"/>
</dbReference>
<gene>
    <name evidence="16" type="primary">Rrp8</name>
    <name evidence="16" type="ORF">PROATE_R04997</name>
</gene>
<comment type="function">
    <text evidence="13">Essential component of the eNoSC (energy-dependent nucleolar silencing) complex, a complex that mediates silencing of rDNA in response to intracellular energy status and acts by recruiting histone-modifying enzymes. The eNoSC complex is able to sense the energy status of cell: upon glucose starvation, elevation of NAD(+)/NADP(+) ratio activates SIRT1, leading to histone H3 deacetylation followed by dimethylation of H3 at 'Lys-9' (H3K9me2) by SUV39H1 and the formation of silent chromatin in the rDNA locus. In the complex, RRP8 binds to H3K9me2 and probably acts as a methyltransferase. Its substrates are however unknown.</text>
</comment>
<evidence type="ECO:0000256" key="14">
    <source>
        <dbReference type="ARBA" id="ARBA00062710"/>
    </source>
</evidence>
<dbReference type="InterPro" id="IPR042036">
    <property type="entry name" value="RRP8_N"/>
</dbReference>
<keyword evidence="12 15" id="KW-0539">Nucleus</keyword>
<comment type="caution">
    <text evidence="16">The sequence shown here is derived from an EMBL/GenBank/DDBJ whole genome shotgun (WGS) entry which is preliminary data.</text>
</comment>
<comment type="similarity">
    <text evidence="2 15">Belongs to the methyltransferase superfamily. RRP8 family.</text>
</comment>
<keyword evidence="5 15" id="KW-0698">rRNA processing</keyword>
<dbReference type="GO" id="GO:0005730">
    <property type="term" value="C:nucleolus"/>
    <property type="evidence" value="ECO:0007669"/>
    <property type="project" value="UniProtKB-SubCell"/>
</dbReference>
<dbReference type="PANTHER" id="PTHR12787:SF0">
    <property type="entry name" value="RIBOSOMAL RNA-PROCESSING PROTEIN 8"/>
    <property type="match status" value="1"/>
</dbReference>
<evidence type="ECO:0000256" key="1">
    <source>
        <dbReference type="ARBA" id="ARBA00004604"/>
    </source>
</evidence>
<dbReference type="AlphaFoldDB" id="A0A7K5FU83"/>
<keyword evidence="7 15" id="KW-0808">Transferase</keyword>
<evidence type="ECO:0000256" key="8">
    <source>
        <dbReference type="ARBA" id="ARBA00022691"/>
    </source>
</evidence>
<dbReference type="GO" id="GO:0046015">
    <property type="term" value="P:regulation of transcription by glucose"/>
    <property type="evidence" value="ECO:0007669"/>
    <property type="project" value="TreeGrafter"/>
</dbReference>
<feature type="non-terminal residue" evidence="16">
    <location>
        <position position="221"/>
    </location>
</feature>
<dbReference type="InterPro" id="IPR029063">
    <property type="entry name" value="SAM-dependent_MTases_sf"/>
</dbReference>
<dbReference type="EMBL" id="VYZH01004529">
    <property type="protein sequence ID" value="NWS48233.1"/>
    <property type="molecule type" value="Genomic_DNA"/>
</dbReference>
<dbReference type="GO" id="GO:0033553">
    <property type="term" value="C:rDNA heterochromatin"/>
    <property type="evidence" value="ECO:0007669"/>
    <property type="project" value="TreeGrafter"/>
</dbReference>
<keyword evidence="11" id="KW-0804">Transcription</keyword>
<dbReference type="GO" id="GO:0032259">
    <property type="term" value="P:methylation"/>
    <property type="evidence" value="ECO:0007669"/>
    <property type="project" value="UniProtKB-KW"/>
</dbReference>
<evidence type="ECO:0000256" key="5">
    <source>
        <dbReference type="ARBA" id="ARBA00022552"/>
    </source>
</evidence>
<evidence type="ECO:0000256" key="11">
    <source>
        <dbReference type="ARBA" id="ARBA00023163"/>
    </source>
</evidence>
<evidence type="ECO:0000313" key="17">
    <source>
        <dbReference type="Proteomes" id="UP000562415"/>
    </source>
</evidence>
<feature type="non-terminal residue" evidence="16">
    <location>
        <position position="1"/>
    </location>
</feature>
<dbReference type="GO" id="GO:0005677">
    <property type="term" value="C:chromatin silencing complex"/>
    <property type="evidence" value="ECO:0007669"/>
    <property type="project" value="TreeGrafter"/>
</dbReference>
<accession>A0A7K5FU83</accession>
<evidence type="ECO:0000256" key="15">
    <source>
        <dbReference type="RuleBase" id="RU365074"/>
    </source>
</evidence>
<dbReference type="GO" id="GO:0042149">
    <property type="term" value="P:cellular response to glucose starvation"/>
    <property type="evidence" value="ECO:0007669"/>
    <property type="project" value="TreeGrafter"/>
</dbReference>
<dbReference type="FunFam" id="3.40.50.150:FF:000068">
    <property type="entry name" value="Ribosomal RNA-processing protein 8"/>
    <property type="match status" value="1"/>
</dbReference>
<comment type="subunit">
    <text evidence="14">Component of the eNoSC complex, composed of SIRT1, SUV39H1 and RRP8.</text>
</comment>
<keyword evidence="4" id="KW-0678">Repressor</keyword>
<evidence type="ECO:0000313" key="16">
    <source>
        <dbReference type="EMBL" id="NWS48233.1"/>
    </source>
</evidence>
<dbReference type="GO" id="GO:0008168">
    <property type="term" value="F:methyltransferase activity"/>
    <property type="evidence" value="ECO:0007669"/>
    <property type="project" value="UniProtKB-KW"/>
</dbReference>
<evidence type="ECO:0000256" key="13">
    <source>
        <dbReference type="ARBA" id="ARBA00057870"/>
    </source>
</evidence>
<evidence type="ECO:0000256" key="7">
    <source>
        <dbReference type="ARBA" id="ARBA00022679"/>
    </source>
</evidence>
<keyword evidence="9" id="KW-0156">Chromatin regulator</keyword>
<dbReference type="EC" id="2.1.1.-" evidence="15"/>
<comment type="subcellular location">
    <subcellularLocation>
        <location evidence="1 15">Nucleus</location>
        <location evidence="1 15">Nucleolus</location>
    </subcellularLocation>
</comment>
<keyword evidence="17" id="KW-1185">Reference proteome</keyword>
<keyword evidence="8 15" id="KW-0949">S-adenosyl-L-methionine</keyword>
<organism evidence="16 17">
    <name type="scientific">Probosciger aterrimus</name>
    <name type="common">Palm cockatoo</name>
    <dbReference type="NCBI Taxonomy" id="141839"/>
    <lineage>
        <taxon>Eukaryota</taxon>
        <taxon>Metazoa</taxon>
        <taxon>Chordata</taxon>
        <taxon>Craniata</taxon>
        <taxon>Vertebrata</taxon>
        <taxon>Euteleostomi</taxon>
        <taxon>Archelosauria</taxon>
        <taxon>Archosauria</taxon>
        <taxon>Dinosauria</taxon>
        <taxon>Saurischia</taxon>
        <taxon>Theropoda</taxon>
        <taxon>Coelurosauria</taxon>
        <taxon>Aves</taxon>
        <taxon>Neognathae</taxon>
        <taxon>Neoaves</taxon>
        <taxon>Telluraves</taxon>
        <taxon>Australaves</taxon>
        <taxon>Psittaciformes</taxon>
        <taxon>Cacatuidae</taxon>
        <taxon>Probosciger</taxon>
    </lineage>
</organism>
<evidence type="ECO:0000256" key="9">
    <source>
        <dbReference type="ARBA" id="ARBA00022853"/>
    </source>
</evidence>
<evidence type="ECO:0000256" key="12">
    <source>
        <dbReference type="ARBA" id="ARBA00023242"/>
    </source>
</evidence>
<dbReference type="Gene3D" id="3.40.50.150">
    <property type="entry name" value="Vaccinia Virus protein VP39"/>
    <property type="match status" value="1"/>
</dbReference>
<proteinExistence type="inferred from homology"/>
<dbReference type="GO" id="GO:0000183">
    <property type="term" value="P:rDNA heterochromatin formation"/>
    <property type="evidence" value="ECO:0007669"/>
    <property type="project" value="TreeGrafter"/>
</dbReference>
<evidence type="ECO:0000256" key="3">
    <source>
        <dbReference type="ARBA" id="ARBA00020203"/>
    </source>
</evidence>
<dbReference type="Pfam" id="PF05148">
    <property type="entry name" value="Methyltransf_8"/>
    <property type="match status" value="1"/>
</dbReference>